<feature type="region of interest" description="Disordered" evidence="2">
    <location>
        <begin position="61"/>
        <end position="93"/>
    </location>
</feature>
<dbReference type="Pfam" id="PF08238">
    <property type="entry name" value="Sel1"/>
    <property type="match status" value="8"/>
</dbReference>
<evidence type="ECO:0000256" key="1">
    <source>
        <dbReference type="ARBA" id="ARBA00038101"/>
    </source>
</evidence>
<dbReference type="EMBL" id="JAECZO010000105">
    <property type="protein sequence ID" value="KAK7197418.1"/>
    <property type="molecule type" value="Genomic_DNA"/>
</dbReference>
<organism evidence="4 5">
    <name type="scientific">Novymonas esmeraldas</name>
    <dbReference type="NCBI Taxonomy" id="1808958"/>
    <lineage>
        <taxon>Eukaryota</taxon>
        <taxon>Discoba</taxon>
        <taxon>Euglenozoa</taxon>
        <taxon>Kinetoplastea</taxon>
        <taxon>Metakinetoplastina</taxon>
        <taxon>Trypanosomatida</taxon>
        <taxon>Trypanosomatidae</taxon>
        <taxon>Novymonas</taxon>
    </lineage>
</organism>
<evidence type="ECO:0000256" key="3">
    <source>
        <dbReference type="SAM" id="Phobius"/>
    </source>
</evidence>
<dbReference type="PANTHER" id="PTHR11102">
    <property type="entry name" value="SEL-1-LIKE PROTEIN"/>
    <property type="match status" value="1"/>
</dbReference>
<feature type="region of interest" description="Disordered" evidence="2">
    <location>
        <begin position="894"/>
        <end position="921"/>
    </location>
</feature>
<feature type="transmembrane region" description="Helical" evidence="3">
    <location>
        <begin position="21"/>
        <end position="40"/>
    </location>
</feature>
<keyword evidence="5" id="KW-1185">Reference proteome</keyword>
<feature type="compositionally biased region" description="Low complexity" evidence="2">
    <location>
        <begin position="180"/>
        <end position="189"/>
    </location>
</feature>
<feature type="compositionally biased region" description="Low complexity" evidence="2">
    <location>
        <begin position="393"/>
        <end position="422"/>
    </location>
</feature>
<keyword evidence="3" id="KW-1133">Transmembrane helix</keyword>
<evidence type="ECO:0000313" key="4">
    <source>
        <dbReference type="EMBL" id="KAK7197418.1"/>
    </source>
</evidence>
<dbReference type="PANTHER" id="PTHR11102:SF147">
    <property type="entry name" value="SEL1L ADAPTOR SUBUNIT OF ERAD E3 UBIQUITIN LIGASE"/>
    <property type="match status" value="1"/>
</dbReference>
<dbReference type="Gene3D" id="1.25.40.10">
    <property type="entry name" value="Tetratricopeptide repeat domain"/>
    <property type="match status" value="3"/>
</dbReference>
<feature type="transmembrane region" description="Helical" evidence="3">
    <location>
        <begin position="1476"/>
        <end position="1498"/>
    </location>
</feature>
<feature type="compositionally biased region" description="Low complexity" evidence="2">
    <location>
        <begin position="580"/>
        <end position="597"/>
    </location>
</feature>
<feature type="region of interest" description="Disordered" evidence="2">
    <location>
        <begin position="111"/>
        <end position="521"/>
    </location>
</feature>
<feature type="compositionally biased region" description="Low complexity" evidence="2">
    <location>
        <begin position="140"/>
        <end position="158"/>
    </location>
</feature>
<keyword evidence="3" id="KW-0812">Transmembrane</keyword>
<reference evidence="4 5" key="1">
    <citation type="journal article" date="2021" name="MBio">
        <title>A New Model Trypanosomatid, Novymonas esmeraldas: Genomic Perception of Its 'Candidatus Pandoraea novymonadis' Endosymbiont.</title>
        <authorList>
            <person name="Zakharova A."/>
            <person name="Saura A."/>
            <person name="Butenko A."/>
            <person name="Podesvova L."/>
            <person name="Warmusova S."/>
            <person name="Kostygov A.Y."/>
            <person name="Nenarokova A."/>
            <person name="Lukes J."/>
            <person name="Opperdoes F.R."/>
            <person name="Yurchenko V."/>
        </authorList>
    </citation>
    <scope>NUCLEOTIDE SEQUENCE [LARGE SCALE GENOMIC DNA]</scope>
    <source>
        <strain evidence="4 5">E262AT.01</strain>
    </source>
</reference>
<proteinExistence type="inferred from homology"/>
<feature type="compositionally biased region" description="Low complexity" evidence="2">
    <location>
        <begin position="1165"/>
        <end position="1184"/>
    </location>
</feature>
<dbReference type="SUPFAM" id="SSF81901">
    <property type="entry name" value="HCP-like"/>
    <property type="match status" value="3"/>
</dbReference>
<dbReference type="SMART" id="SM00671">
    <property type="entry name" value="SEL1"/>
    <property type="match status" value="7"/>
</dbReference>
<dbReference type="InterPro" id="IPR050767">
    <property type="entry name" value="Sel1_AlgK"/>
</dbReference>
<accession>A0AAW0EXC2</accession>
<feature type="compositionally biased region" description="Low complexity" evidence="2">
    <location>
        <begin position="498"/>
        <end position="512"/>
    </location>
</feature>
<comment type="similarity">
    <text evidence="1">Belongs to the sel-1 family.</text>
</comment>
<keyword evidence="3" id="KW-0472">Membrane</keyword>
<feature type="compositionally biased region" description="Basic and acidic residues" evidence="2">
    <location>
        <begin position="1051"/>
        <end position="1060"/>
    </location>
</feature>
<feature type="compositionally biased region" description="Low complexity" evidence="2">
    <location>
        <begin position="321"/>
        <end position="337"/>
    </location>
</feature>
<feature type="compositionally biased region" description="Basic and acidic residues" evidence="2">
    <location>
        <begin position="464"/>
        <end position="487"/>
    </location>
</feature>
<sequence length="1503" mass="158042">MGGLITPRCHRRHGGAPVRRPLLWGVVGSLVMLVVLASVVSRAALAATEDEAPWQAVDAHNGSGEAAQGHPHGSVIGDADAQREDDGAPDLSSGTLMEEHAEVVVVQPAALETESTPEPLSQRAAVLDGEGTSSEWEGDTAVLTEAAATAEAAHEWSAPPSQQLPTSAAHEDQVEAVSGQEQQEQQEQQQHPHGAEADSSSPPPTHWEDHQPPSPAEGDTAEAYAPDAFTAPADATVAEMLSGTAAEEPVELRTPVHEEVRAGGSPAAQHGEAWAEAPSTAAVASSSSFAAGGEDNSPPPPSSEPLEMVHADVAPLDAGNAVEESSSSPVSVHVAVDAAEEWASRSTSPETSRQHPVAEAVPAAAHDAGDNSAHGTAGAAPAAPETESPPPTVVEELTTEAAEAVVDAETAAGGGIPAEPAAQTEEGHAESPQHAWTGSPTAAPASTTETSPPPASEPSADDDSLARRGEDGERHVRASEEGDKDVGDTAAKTDVLDADGASSATAATTTTDVGEESLRQAATAALEMTVGDGSRDGESDTRDTAALAHITVGTEEDETHVHPSSSSSTESDSDAELSDDATATTTSTTTSTTTTAAHGPYHQHHHQPPRRAATPSPLALSYLYYHALEALYVEENVSLFVQRARDAAPYGHARLNWLLGVLHAYGVGVPRSDRDALMYYSFAAMEAVPEAHMALGYRYRLGIGVAPSCESALAHYREAADAVAMTYDGTAAAPSGGTTTTPAGAKTISSGKGGRHTALSFLAYRDDAATSDVRRQRRLNLLLLKYNADAGKEDALLTLGYLYSKGDQQVVRDGRRAAAYFTAAASKGSARASGALGQLYMAGDPTIDPPLLPDMRRAYHHFRIGAVQNDALSLNGIGFLHAIGYLHNDTRHSAGTAVEDGGATDGAQQGVSPPPPATGPPDFAAAARYFHSSQCAEGRYNLGVLFLHGRGVPQSRLQARRLFEEAATQGSVLAQWQLANLLSDGHGVGSDITATECEQALALYQRTASFGSWQHRAADDRGRGTDGAAVNKARRRGRRDDVDADATADEAPLREERDGDAAGETDDSGGGSGGGDEGHRLEPPRSEAEYRALLDDILHRLHAMEESLVLSDEDEGPPVVSLASFVELLSLAETGDPTAPWLAVQYVDNYLEVDGGDDDEGGGRSAAPLLWPASPSPSPSTTTTVADDPRQEYVRGKAAASELLYHLLQRTVLHHTHTHAALGAAYLRLGNFFYYGESPRYGVDMARALGYYRIAGDHHHNPQALFNVGFMYQLGLHKAPRATSVDAGMSAQERMERPDVVQHYEHASGGAGGGDVALWKVHSHPPEYLRTSPSLYLAVKAAASAWNGASASPTARGVDVYLAWRYYTASLRHEARGSLAVRFALMMLNVQWSVRHFGVDAMLHELTTSVFSAQGRDGVVGRPPTVPADAAAGASVARAELDALVELRQTLAVMMQAWWKHLGESAVDAAKVLRQWWGWAEEAVLYGALSVIVLGLLLRHHVA</sequence>
<dbReference type="GO" id="GO:0005789">
    <property type="term" value="C:endoplasmic reticulum membrane"/>
    <property type="evidence" value="ECO:0007669"/>
    <property type="project" value="TreeGrafter"/>
</dbReference>
<dbReference type="InterPro" id="IPR011990">
    <property type="entry name" value="TPR-like_helical_dom_sf"/>
</dbReference>
<feature type="compositionally biased region" description="Low complexity" evidence="2">
    <location>
        <begin position="274"/>
        <end position="291"/>
    </location>
</feature>
<feature type="region of interest" description="Disordered" evidence="2">
    <location>
        <begin position="1014"/>
        <end position="1085"/>
    </location>
</feature>
<feature type="compositionally biased region" description="Basic and acidic residues" evidence="2">
    <location>
        <begin position="1076"/>
        <end position="1085"/>
    </location>
</feature>
<feature type="compositionally biased region" description="Low complexity" evidence="2">
    <location>
        <begin position="375"/>
        <end position="386"/>
    </location>
</feature>
<dbReference type="GO" id="GO:0036503">
    <property type="term" value="P:ERAD pathway"/>
    <property type="evidence" value="ECO:0007669"/>
    <property type="project" value="TreeGrafter"/>
</dbReference>
<feature type="compositionally biased region" description="Low complexity" evidence="2">
    <location>
        <begin position="439"/>
        <end position="450"/>
    </location>
</feature>
<feature type="compositionally biased region" description="Basic and acidic residues" evidence="2">
    <location>
        <begin position="250"/>
        <end position="261"/>
    </location>
</feature>
<feature type="region of interest" description="Disordered" evidence="2">
    <location>
        <begin position="551"/>
        <end position="613"/>
    </location>
</feature>
<protein>
    <submittedName>
        <fullName evidence="4">Sel1 repeat</fullName>
    </submittedName>
</protein>
<feature type="region of interest" description="Disordered" evidence="2">
    <location>
        <begin position="1156"/>
        <end position="1190"/>
    </location>
</feature>
<evidence type="ECO:0000256" key="2">
    <source>
        <dbReference type="SAM" id="MobiDB-lite"/>
    </source>
</evidence>
<feature type="compositionally biased region" description="Low complexity" evidence="2">
    <location>
        <begin position="221"/>
        <end position="239"/>
    </location>
</feature>
<evidence type="ECO:0000313" key="5">
    <source>
        <dbReference type="Proteomes" id="UP001430356"/>
    </source>
</evidence>
<feature type="compositionally biased region" description="Low complexity" evidence="2">
    <location>
        <begin position="355"/>
        <end position="366"/>
    </location>
</feature>
<comment type="caution">
    <text evidence="4">The sequence shown here is derived from an EMBL/GenBank/DDBJ whole genome shotgun (WGS) entry which is preliminary data.</text>
</comment>
<name>A0AAW0EXC2_9TRYP</name>
<dbReference type="InterPro" id="IPR006597">
    <property type="entry name" value="Sel1-like"/>
</dbReference>
<dbReference type="Proteomes" id="UP001430356">
    <property type="component" value="Unassembled WGS sequence"/>
</dbReference>
<gene>
    <name evidence="4" type="ORF">NESM_000690200</name>
</gene>